<sequence>MKLPGELRGIRGAGRRRVAAALSCLLAVTACTGEAAPGAKPPPFASPTPLPEITLASGWQRLERAGVWAATSLRDVAAAGPDAAWAVGYSAQAEDEPWNGVLLRVDGARWRVDLKMWKRFPDAIDTAINGIDADGPDRAWAVGNANLDDDTNLPYALRWDGHSWRTFTPLGAAKEQELSDVAMDGDRAALIGNRSAWARDEDVYTPLLLSWDGRRFTERTFRRGQKFEAVAAGGGHTWIVGRRTSGRCADSRPAVWHSATPGGTPAPMPLPDIGTGGLTRVWQNGPSDVWATGNRGTGLACDTGGEPDRPVVLHWDGTSWKEIDLPGRPDTLHSVTAFGPDDVWLVGTDDQAASGRLMLLHYEGQRWTPEYLPLDGEAENHENEYALTRVPGTAQLLLVGSEDCCDDQHAIIYRR</sequence>
<keyword evidence="1" id="KW-0732">Signal</keyword>
<accession>A0ABR9KEM2</accession>
<dbReference type="PROSITE" id="PS51257">
    <property type="entry name" value="PROKAR_LIPOPROTEIN"/>
    <property type="match status" value="1"/>
</dbReference>
<name>A0ABR9KEM2_9ACTN</name>
<proteinExistence type="predicted"/>
<protein>
    <recommendedName>
        <fullName evidence="4">Exo-alpha-sialidase</fullName>
    </recommendedName>
</protein>
<dbReference type="RefSeq" id="WP_344820855.1">
    <property type="nucleotide sequence ID" value="NZ_BAAASY010000029.1"/>
</dbReference>
<keyword evidence="3" id="KW-1185">Reference proteome</keyword>
<dbReference type="EMBL" id="JADBEF010000001">
    <property type="protein sequence ID" value="MBE1560231.1"/>
    <property type="molecule type" value="Genomic_DNA"/>
</dbReference>
<evidence type="ECO:0000313" key="2">
    <source>
        <dbReference type="EMBL" id="MBE1560231.1"/>
    </source>
</evidence>
<feature type="chain" id="PRO_5045559345" description="Exo-alpha-sialidase" evidence="1">
    <location>
        <begin position="36"/>
        <end position="415"/>
    </location>
</feature>
<reference evidence="2 3" key="1">
    <citation type="submission" date="2020-10" db="EMBL/GenBank/DDBJ databases">
        <title>Sequencing the genomes of 1000 actinobacteria strains.</title>
        <authorList>
            <person name="Klenk H.-P."/>
        </authorList>
    </citation>
    <scope>NUCLEOTIDE SEQUENCE [LARGE SCALE GENOMIC DNA]</scope>
    <source>
        <strain evidence="2 3">DSM 43748</strain>
    </source>
</reference>
<organism evidence="2 3">
    <name type="scientific">Nonomuraea africana</name>
    <dbReference type="NCBI Taxonomy" id="46171"/>
    <lineage>
        <taxon>Bacteria</taxon>
        <taxon>Bacillati</taxon>
        <taxon>Actinomycetota</taxon>
        <taxon>Actinomycetes</taxon>
        <taxon>Streptosporangiales</taxon>
        <taxon>Streptosporangiaceae</taxon>
        <taxon>Nonomuraea</taxon>
    </lineage>
</organism>
<evidence type="ECO:0008006" key="4">
    <source>
        <dbReference type="Google" id="ProtNLM"/>
    </source>
</evidence>
<feature type="signal peptide" evidence="1">
    <location>
        <begin position="1"/>
        <end position="35"/>
    </location>
</feature>
<evidence type="ECO:0000313" key="3">
    <source>
        <dbReference type="Proteomes" id="UP000661607"/>
    </source>
</evidence>
<evidence type="ECO:0000256" key="1">
    <source>
        <dbReference type="SAM" id="SignalP"/>
    </source>
</evidence>
<comment type="caution">
    <text evidence="2">The sequence shown here is derived from an EMBL/GenBank/DDBJ whole genome shotgun (WGS) entry which is preliminary data.</text>
</comment>
<gene>
    <name evidence="2" type="ORF">H4W81_003010</name>
</gene>
<dbReference type="Proteomes" id="UP000661607">
    <property type="component" value="Unassembled WGS sequence"/>
</dbReference>